<dbReference type="PROSITE" id="PS50943">
    <property type="entry name" value="HTH_CROC1"/>
    <property type="match status" value="1"/>
</dbReference>
<dbReference type="EMBL" id="DWXX01000122">
    <property type="protein sequence ID" value="HJB59365.1"/>
    <property type="molecule type" value="Genomic_DNA"/>
</dbReference>
<dbReference type="Pfam" id="PF01381">
    <property type="entry name" value="HTH_3"/>
    <property type="match status" value="1"/>
</dbReference>
<dbReference type="Proteomes" id="UP000824211">
    <property type="component" value="Unassembled WGS sequence"/>
</dbReference>
<reference evidence="4" key="1">
    <citation type="journal article" date="2021" name="PeerJ">
        <title>Extensive microbial diversity within the chicken gut microbiome revealed by metagenomics and culture.</title>
        <authorList>
            <person name="Gilroy R."/>
            <person name="Ravi A."/>
            <person name="Getino M."/>
            <person name="Pursley I."/>
            <person name="Horton D.L."/>
            <person name="Alikhan N.F."/>
            <person name="Baker D."/>
            <person name="Gharbi K."/>
            <person name="Hall N."/>
            <person name="Watson M."/>
            <person name="Adriaenssens E.M."/>
            <person name="Foster-Nyarko E."/>
            <person name="Jarju S."/>
            <person name="Secka A."/>
            <person name="Antonio M."/>
            <person name="Oren A."/>
            <person name="Chaudhuri R.R."/>
            <person name="La Ragione R."/>
            <person name="Hildebrand F."/>
            <person name="Pallen M.J."/>
        </authorList>
    </citation>
    <scope>NUCLEOTIDE SEQUENCE</scope>
    <source>
        <strain evidence="4">ChiHjej9B8-13557</strain>
    </source>
</reference>
<dbReference type="CDD" id="cd00093">
    <property type="entry name" value="HTH_XRE"/>
    <property type="match status" value="1"/>
</dbReference>
<reference evidence="4" key="2">
    <citation type="submission" date="2021-04" db="EMBL/GenBank/DDBJ databases">
        <authorList>
            <person name="Gilroy R."/>
        </authorList>
    </citation>
    <scope>NUCLEOTIDE SEQUENCE</scope>
    <source>
        <strain evidence="4">ChiHjej9B8-13557</strain>
    </source>
</reference>
<dbReference type="SUPFAM" id="SSF47413">
    <property type="entry name" value="lambda repressor-like DNA-binding domains"/>
    <property type="match status" value="1"/>
</dbReference>
<name>A0A9D2MEI8_9FIRM</name>
<dbReference type="Gene3D" id="1.10.260.40">
    <property type="entry name" value="lambda repressor-like DNA-binding domains"/>
    <property type="match status" value="1"/>
</dbReference>
<keyword evidence="2" id="KW-1133">Transmembrane helix</keyword>
<evidence type="ECO:0000256" key="2">
    <source>
        <dbReference type="SAM" id="Phobius"/>
    </source>
</evidence>
<sequence length="123" mass="13774">MRFTLFQGVGLALALIIWLVVVGTMILITVLVIKALWTYIKVNTKAREVKKETAAVRKTLAETLKDHRTRCKMTQEFVAESIGVSRQAVSKWETGDSDPTMSNLVLLAKLYGVPLEELLENVI</sequence>
<evidence type="ECO:0000313" key="5">
    <source>
        <dbReference type="Proteomes" id="UP000824211"/>
    </source>
</evidence>
<feature type="transmembrane region" description="Helical" evidence="2">
    <location>
        <begin position="12"/>
        <end position="37"/>
    </location>
</feature>
<organism evidence="4 5">
    <name type="scientific">Candidatus Faecalibacterium faecipullorum</name>
    <dbReference type="NCBI Taxonomy" id="2838578"/>
    <lineage>
        <taxon>Bacteria</taxon>
        <taxon>Bacillati</taxon>
        <taxon>Bacillota</taxon>
        <taxon>Clostridia</taxon>
        <taxon>Eubacteriales</taxon>
        <taxon>Oscillospiraceae</taxon>
        <taxon>Faecalibacterium</taxon>
    </lineage>
</organism>
<accession>A0A9D2MEI8</accession>
<keyword evidence="2" id="KW-0812">Transmembrane</keyword>
<evidence type="ECO:0000259" key="3">
    <source>
        <dbReference type="PROSITE" id="PS50943"/>
    </source>
</evidence>
<dbReference type="AlphaFoldDB" id="A0A9D2MEI8"/>
<dbReference type="InterPro" id="IPR001387">
    <property type="entry name" value="Cro/C1-type_HTH"/>
</dbReference>
<protein>
    <submittedName>
        <fullName evidence="4">Helix-turn-helix domain-containing protein</fullName>
    </submittedName>
</protein>
<feature type="domain" description="HTH cro/C1-type" evidence="3">
    <location>
        <begin position="64"/>
        <end position="118"/>
    </location>
</feature>
<keyword evidence="2" id="KW-0472">Membrane</keyword>
<dbReference type="PANTHER" id="PTHR46558">
    <property type="entry name" value="TRACRIPTIONAL REGULATORY PROTEIN-RELATED-RELATED"/>
    <property type="match status" value="1"/>
</dbReference>
<evidence type="ECO:0000313" key="4">
    <source>
        <dbReference type="EMBL" id="HJB59365.1"/>
    </source>
</evidence>
<proteinExistence type="predicted"/>
<dbReference type="InterPro" id="IPR010982">
    <property type="entry name" value="Lambda_DNA-bd_dom_sf"/>
</dbReference>
<dbReference type="SMART" id="SM00530">
    <property type="entry name" value="HTH_XRE"/>
    <property type="match status" value="1"/>
</dbReference>
<keyword evidence="1" id="KW-0238">DNA-binding</keyword>
<comment type="caution">
    <text evidence="4">The sequence shown here is derived from an EMBL/GenBank/DDBJ whole genome shotgun (WGS) entry which is preliminary data.</text>
</comment>
<gene>
    <name evidence="4" type="ORF">H9771_06915</name>
</gene>
<evidence type="ECO:0000256" key="1">
    <source>
        <dbReference type="ARBA" id="ARBA00023125"/>
    </source>
</evidence>
<dbReference type="PANTHER" id="PTHR46558:SF4">
    <property type="entry name" value="DNA-BIDING PHAGE PROTEIN"/>
    <property type="match status" value="1"/>
</dbReference>
<dbReference type="GO" id="GO:0003677">
    <property type="term" value="F:DNA binding"/>
    <property type="evidence" value="ECO:0007669"/>
    <property type="project" value="UniProtKB-KW"/>
</dbReference>